<dbReference type="Proteomes" id="UP000193560">
    <property type="component" value="Unassembled WGS sequence"/>
</dbReference>
<evidence type="ECO:0000256" key="1">
    <source>
        <dbReference type="SAM" id="Phobius"/>
    </source>
</evidence>
<evidence type="ECO:0000313" key="3">
    <source>
        <dbReference type="Proteomes" id="UP000193560"/>
    </source>
</evidence>
<accession>A0A1X2IP95</accession>
<name>A0A1X2IP95_9FUNG</name>
<protein>
    <submittedName>
        <fullName evidence="2">Uncharacterized protein</fullName>
    </submittedName>
</protein>
<keyword evidence="1" id="KW-0472">Membrane</keyword>
<keyword evidence="1" id="KW-1133">Transmembrane helix</keyword>
<evidence type="ECO:0000313" key="2">
    <source>
        <dbReference type="EMBL" id="ORZ19351.1"/>
    </source>
</evidence>
<feature type="transmembrane region" description="Helical" evidence="1">
    <location>
        <begin position="44"/>
        <end position="65"/>
    </location>
</feature>
<proteinExistence type="predicted"/>
<organism evidence="2 3">
    <name type="scientific">Absidia repens</name>
    <dbReference type="NCBI Taxonomy" id="90262"/>
    <lineage>
        <taxon>Eukaryota</taxon>
        <taxon>Fungi</taxon>
        <taxon>Fungi incertae sedis</taxon>
        <taxon>Mucoromycota</taxon>
        <taxon>Mucoromycotina</taxon>
        <taxon>Mucoromycetes</taxon>
        <taxon>Mucorales</taxon>
        <taxon>Cunninghamellaceae</taxon>
        <taxon>Absidia</taxon>
    </lineage>
</organism>
<keyword evidence="3" id="KW-1185">Reference proteome</keyword>
<dbReference type="AlphaFoldDB" id="A0A1X2IP95"/>
<dbReference type="EMBL" id="MCGE01000007">
    <property type="protein sequence ID" value="ORZ19351.1"/>
    <property type="molecule type" value="Genomic_DNA"/>
</dbReference>
<comment type="caution">
    <text evidence="2">The sequence shown here is derived from an EMBL/GenBank/DDBJ whole genome shotgun (WGS) entry which is preliminary data.</text>
</comment>
<gene>
    <name evidence="2" type="ORF">BCR42DRAFT_390032</name>
</gene>
<keyword evidence="1" id="KW-0812">Transmembrane</keyword>
<reference evidence="2 3" key="1">
    <citation type="submission" date="2016-07" db="EMBL/GenBank/DDBJ databases">
        <title>Pervasive Adenine N6-methylation of Active Genes in Fungi.</title>
        <authorList>
            <consortium name="DOE Joint Genome Institute"/>
            <person name="Mondo S.J."/>
            <person name="Dannebaum R.O."/>
            <person name="Kuo R.C."/>
            <person name="Labutti K."/>
            <person name="Haridas S."/>
            <person name="Kuo A."/>
            <person name="Salamov A."/>
            <person name="Ahrendt S.R."/>
            <person name="Lipzen A."/>
            <person name="Sullivan W."/>
            <person name="Andreopoulos W.B."/>
            <person name="Clum A."/>
            <person name="Lindquist E."/>
            <person name="Daum C."/>
            <person name="Ramamoorthy G.K."/>
            <person name="Gryganskyi A."/>
            <person name="Culley D."/>
            <person name="Magnuson J.K."/>
            <person name="James T.Y."/>
            <person name="O'Malley M.A."/>
            <person name="Stajich J.E."/>
            <person name="Spatafora J.W."/>
            <person name="Visel A."/>
            <person name="Grigoriev I.V."/>
        </authorList>
    </citation>
    <scope>NUCLEOTIDE SEQUENCE [LARGE SCALE GENOMIC DNA]</scope>
    <source>
        <strain evidence="2 3">NRRL 1336</strain>
    </source>
</reference>
<sequence length="111" mass="13367">MSFYYRYKFISLLWPMCHSIHVDISVKYLRIAGKIGRCLFFRELNISTGFFVNLDFFFMLFTIYLGDVRLNTNEEVFKTHIQFLCFDDGKRHPVRPSQHNLTAWLPIVEQY</sequence>